<dbReference type="OrthoDB" id="5954868at2759"/>
<protein>
    <submittedName>
        <fullName evidence="1">Uncharacterized protein</fullName>
    </submittedName>
</protein>
<dbReference type="AlphaFoldDB" id="A0A2T7NMJ8"/>
<dbReference type="Pfam" id="PF07801">
    <property type="entry name" value="DUF1647"/>
    <property type="match status" value="1"/>
</dbReference>
<evidence type="ECO:0000313" key="2">
    <source>
        <dbReference type="Proteomes" id="UP000245119"/>
    </source>
</evidence>
<keyword evidence="2" id="KW-1185">Reference proteome</keyword>
<name>A0A2T7NMJ8_POMCA</name>
<dbReference type="Proteomes" id="UP000245119">
    <property type="component" value="Linkage Group LG11"/>
</dbReference>
<evidence type="ECO:0000313" key="1">
    <source>
        <dbReference type="EMBL" id="PVD22391.1"/>
    </source>
</evidence>
<dbReference type="STRING" id="400727.A0A2T7NMJ8"/>
<comment type="caution">
    <text evidence="1">The sequence shown here is derived from an EMBL/GenBank/DDBJ whole genome shotgun (WGS) entry which is preliminary data.</text>
</comment>
<dbReference type="PANTHER" id="PTHR31389">
    <property type="entry name" value="LD39211P"/>
    <property type="match status" value="1"/>
</dbReference>
<gene>
    <name evidence="1" type="ORF">C0Q70_18201</name>
</gene>
<proteinExistence type="predicted"/>
<dbReference type="PANTHER" id="PTHR31389:SF4">
    <property type="entry name" value="LD39211P"/>
    <property type="match status" value="1"/>
</dbReference>
<dbReference type="EMBL" id="PZQS01000011">
    <property type="protein sequence ID" value="PVD22391.1"/>
    <property type="molecule type" value="Genomic_DNA"/>
</dbReference>
<dbReference type="InterPro" id="IPR012444">
    <property type="entry name" value="DUF1647"/>
</dbReference>
<accession>A0A2T7NMJ8</accession>
<organism evidence="1 2">
    <name type="scientific">Pomacea canaliculata</name>
    <name type="common">Golden apple snail</name>
    <dbReference type="NCBI Taxonomy" id="400727"/>
    <lineage>
        <taxon>Eukaryota</taxon>
        <taxon>Metazoa</taxon>
        <taxon>Spiralia</taxon>
        <taxon>Lophotrochozoa</taxon>
        <taxon>Mollusca</taxon>
        <taxon>Gastropoda</taxon>
        <taxon>Caenogastropoda</taxon>
        <taxon>Architaenioglossa</taxon>
        <taxon>Ampullarioidea</taxon>
        <taxon>Ampullariidae</taxon>
        <taxon>Pomacea</taxon>
    </lineage>
</organism>
<sequence length="263" mass="29934">MGAQVPPADLIFLAATSENHFEEMQGMISDLHQVVFPWLKENTSYSYRLIVYDLGLQNTSAKSLQTKCQCDVLQFPFSSLPEVFGQLKTFQWKPVIIKAHVSRCKLLIYADSCVRYHVSGFQHVLQRALARGLLILHNSFMLPAHVMPPMLTYFRVDPCLLGPFYEFAGGFIMVKNEALVINKILDFWLACAFAPDCIYPGDNWKSLRYCHTTTGYSKCHRFDQAAIGIILVSLFDRKSSSFVEAIGHVKFLRGDKVQYFPDS</sequence>
<reference evidence="1 2" key="1">
    <citation type="submission" date="2018-04" db="EMBL/GenBank/DDBJ databases">
        <title>The genome of golden apple snail Pomacea canaliculata provides insight into stress tolerance and invasive adaptation.</title>
        <authorList>
            <person name="Liu C."/>
            <person name="Liu B."/>
            <person name="Ren Y."/>
            <person name="Zhang Y."/>
            <person name="Wang H."/>
            <person name="Li S."/>
            <person name="Jiang F."/>
            <person name="Yin L."/>
            <person name="Zhang G."/>
            <person name="Qian W."/>
            <person name="Fan W."/>
        </authorList>
    </citation>
    <scope>NUCLEOTIDE SEQUENCE [LARGE SCALE GENOMIC DNA]</scope>
    <source>
        <strain evidence="1">SZHN2017</strain>
        <tissue evidence="1">Muscle</tissue>
    </source>
</reference>